<sequence length="581" mass="67050">MEETLNKNGTMTTFPSQAPLMPVLDEMRINRDGVVVFHLSSRNLNSNECSELAKRIGTDSDLFEFDLTDSYLDQKNLSILLKGLACNQSIQVVNLKGNNLSGDNIALLGLVLKQTTTNRKLLSIQLEGNQIPSEILSAICHMLHQNSETEIILQAQKHQTLTLEEKLSNFQSQLKHHEEVKTHELRDMEHDFKDRNDSLHFEIGKLKSALDQKILNEGTLQEKLKFTQQALNLAEDQVKDLLRRDQSRENHLRKIHDNCNSFEKDIRQEWIAKEESYMRQIEDLDAKVASMRSREAELKNECVALQGAKDQALRELEHELQAKSRDKDHWELQMDSLKNAHQDNIGKLNDVYERDKIRLIEANAQERERWEQLKARQENAIQKMKTQIEDLKVQIAAGMSQHKSQIEAMEREYQDRKGDYILHSESKTALMRKEISEVQLELKVLHQKLESKQEQVSNLEGQILDKTAEIAQLEKVIGGFQKSKEALRDTISKEFQARLEDAEEKSKQIPVLLTKMEAAEKEIAIVVAKRGQEVQKRDDEILDLKGELKKQHDVITHLRNNEEKRKAQLSSALQGLMKAEM</sequence>
<feature type="coiled-coil region" evidence="1">
    <location>
        <begin position="281"/>
        <end position="476"/>
    </location>
</feature>
<evidence type="ECO:0000256" key="1">
    <source>
        <dbReference type="SAM" id="Coils"/>
    </source>
</evidence>
<keyword evidence="1" id="KW-0175">Coiled coil</keyword>
<reference evidence="2 3" key="1">
    <citation type="journal article" date="2018" name="Nat. Ecol. Evol.">
        <title>Genomic signatures of mitonuclear coevolution across populations of Tigriopus californicus.</title>
        <authorList>
            <person name="Barreto F.S."/>
            <person name="Watson E.T."/>
            <person name="Lima T.G."/>
            <person name="Willett C.S."/>
            <person name="Edmands S."/>
            <person name="Li W."/>
            <person name="Burton R.S."/>
        </authorList>
    </citation>
    <scope>NUCLEOTIDE SEQUENCE [LARGE SCALE GENOMIC DNA]</scope>
    <source>
        <strain evidence="2 3">San Diego</strain>
    </source>
</reference>
<name>A0A553NSP1_TIGCA</name>
<dbReference type="EMBL" id="VCGU01000010">
    <property type="protein sequence ID" value="TRY68453.1"/>
    <property type="molecule type" value="Genomic_DNA"/>
</dbReference>
<evidence type="ECO:0000313" key="3">
    <source>
        <dbReference type="Proteomes" id="UP000318571"/>
    </source>
</evidence>
<dbReference type="PROSITE" id="PS50231">
    <property type="entry name" value="RICIN_B_LECTIN"/>
    <property type="match status" value="1"/>
</dbReference>
<keyword evidence="3" id="KW-1185">Reference proteome</keyword>
<proteinExistence type="predicted"/>
<comment type="caution">
    <text evidence="2">The sequence shown here is derived from an EMBL/GenBank/DDBJ whole genome shotgun (WGS) entry which is preliminary data.</text>
</comment>
<dbReference type="AlphaFoldDB" id="A0A553NSP1"/>
<dbReference type="Proteomes" id="UP000318571">
    <property type="component" value="Chromosome 1"/>
</dbReference>
<dbReference type="Gene3D" id="3.80.10.10">
    <property type="entry name" value="Ribonuclease Inhibitor"/>
    <property type="match status" value="1"/>
</dbReference>
<evidence type="ECO:0000313" key="2">
    <source>
        <dbReference type="EMBL" id="TRY68453.1"/>
    </source>
</evidence>
<dbReference type="SUPFAM" id="SSF52047">
    <property type="entry name" value="RNI-like"/>
    <property type="match status" value="1"/>
</dbReference>
<dbReference type="OMA" id="REENIVM"/>
<protein>
    <submittedName>
        <fullName evidence="2">Uncharacterized protein</fullName>
    </submittedName>
</protein>
<dbReference type="InterPro" id="IPR032675">
    <property type="entry name" value="LRR_dom_sf"/>
</dbReference>
<organism evidence="2 3">
    <name type="scientific">Tigriopus californicus</name>
    <name type="common">Marine copepod</name>
    <dbReference type="NCBI Taxonomy" id="6832"/>
    <lineage>
        <taxon>Eukaryota</taxon>
        <taxon>Metazoa</taxon>
        <taxon>Ecdysozoa</taxon>
        <taxon>Arthropoda</taxon>
        <taxon>Crustacea</taxon>
        <taxon>Multicrustacea</taxon>
        <taxon>Hexanauplia</taxon>
        <taxon>Copepoda</taxon>
        <taxon>Harpacticoida</taxon>
        <taxon>Harpacticidae</taxon>
        <taxon>Tigriopus</taxon>
    </lineage>
</organism>
<dbReference type="STRING" id="6832.A0A553NSP1"/>
<gene>
    <name evidence="2" type="ORF">TCAL_04135</name>
</gene>
<accession>A0A553NSP1</accession>